<accession>A0A316G0S0</accession>
<dbReference type="GO" id="GO:0042597">
    <property type="term" value="C:periplasmic space"/>
    <property type="evidence" value="ECO:0007669"/>
    <property type="project" value="TreeGrafter"/>
</dbReference>
<dbReference type="InterPro" id="IPR001940">
    <property type="entry name" value="Peptidase_S1C"/>
</dbReference>
<dbReference type="PRINTS" id="PR00834">
    <property type="entry name" value="PROTEASES2C"/>
</dbReference>
<dbReference type="InterPro" id="IPR043504">
    <property type="entry name" value="Peptidase_S1_PA_chymotrypsin"/>
</dbReference>
<evidence type="ECO:0000256" key="2">
    <source>
        <dbReference type="ARBA" id="ARBA00022670"/>
    </source>
</evidence>
<dbReference type="GO" id="GO:0006515">
    <property type="term" value="P:protein quality control for misfolded or incompletely synthesized proteins"/>
    <property type="evidence" value="ECO:0007669"/>
    <property type="project" value="TreeGrafter"/>
</dbReference>
<dbReference type="PROSITE" id="PS50106">
    <property type="entry name" value="PDZ"/>
    <property type="match status" value="1"/>
</dbReference>
<keyword evidence="2" id="KW-0645">Protease</keyword>
<protein>
    <submittedName>
        <fullName evidence="6">DegS peptidase</fullName>
    </submittedName>
</protein>
<keyword evidence="7" id="KW-1185">Reference proteome</keyword>
<evidence type="ECO:0000313" key="6">
    <source>
        <dbReference type="EMBL" id="PWK54511.1"/>
    </source>
</evidence>
<dbReference type="Gene3D" id="2.40.10.10">
    <property type="entry name" value="Trypsin-like serine proteases"/>
    <property type="match status" value="2"/>
</dbReference>
<keyword evidence="3" id="KW-0378">Hydrolase</keyword>
<reference evidence="6 7" key="1">
    <citation type="submission" date="2018-05" db="EMBL/GenBank/DDBJ databases">
        <title>Genomic Encyclopedia of Type Strains, Phase IV (KMG-IV): sequencing the most valuable type-strain genomes for metagenomic binning, comparative biology and taxonomic classification.</title>
        <authorList>
            <person name="Goeker M."/>
        </authorList>
    </citation>
    <scope>NUCLEOTIDE SEQUENCE [LARGE SCALE GENOMIC DNA]</scope>
    <source>
        <strain evidence="6 7">DSM 25350</strain>
    </source>
</reference>
<dbReference type="PANTHER" id="PTHR22939:SF129">
    <property type="entry name" value="SERINE PROTEASE HTRA2, MITOCHONDRIAL"/>
    <property type="match status" value="1"/>
</dbReference>
<dbReference type="InterPro" id="IPR036034">
    <property type="entry name" value="PDZ_sf"/>
</dbReference>
<feature type="domain" description="PDZ" evidence="5">
    <location>
        <begin position="256"/>
        <end position="350"/>
    </location>
</feature>
<evidence type="ECO:0000256" key="4">
    <source>
        <dbReference type="ARBA" id="ARBA00022825"/>
    </source>
</evidence>
<evidence type="ECO:0000259" key="5">
    <source>
        <dbReference type="PROSITE" id="PS50106"/>
    </source>
</evidence>
<dbReference type="SUPFAM" id="SSF50494">
    <property type="entry name" value="Trypsin-like serine proteases"/>
    <property type="match status" value="1"/>
</dbReference>
<dbReference type="Proteomes" id="UP000245790">
    <property type="component" value="Unassembled WGS sequence"/>
</dbReference>
<evidence type="ECO:0000313" key="7">
    <source>
        <dbReference type="Proteomes" id="UP000245790"/>
    </source>
</evidence>
<dbReference type="SMART" id="SM00228">
    <property type="entry name" value="PDZ"/>
    <property type="match status" value="1"/>
</dbReference>
<dbReference type="AlphaFoldDB" id="A0A316G0S0"/>
<comment type="similarity">
    <text evidence="1">Belongs to the peptidase S1C family.</text>
</comment>
<dbReference type="InterPro" id="IPR009003">
    <property type="entry name" value="Peptidase_S1_PA"/>
</dbReference>
<organism evidence="6 7">
    <name type="scientific">Pleionea mediterranea</name>
    <dbReference type="NCBI Taxonomy" id="523701"/>
    <lineage>
        <taxon>Bacteria</taxon>
        <taxon>Pseudomonadati</taxon>
        <taxon>Pseudomonadota</taxon>
        <taxon>Gammaproteobacteria</taxon>
        <taxon>Oceanospirillales</taxon>
        <taxon>Pleioneaceae</taxon>
        <taxon>Pleionea</taxon>
    </lineage>
</organism>
<evidence type="ECO:0000256" key="1">
    <source>
        <dbReference type="ARBA" id="ARBA00010541"/>
    </source>
</evidence>
<dbReference type="PANTHER" id="PTHR22939">
    <property type="entry name" value="SERINE PROTEASE FAMILY S1C HTRA-RELATED"/>
    <property type="match status" value="1"/>
</dbReference>
<comment type="caution">
    <text evidence="6">The sequence shown here is derived from an EMBL/GenBank/DDBJ whole genome shotgun (WGS) entry which is preliminary data.</text>
</comment>
<dbReference type="EMBL" id="QGGU01000001">
    <property type="protein sequence ID" value="PWK54511.1"/>
    <property type="molecule type" value="Genomic_DNA"/>
</dbReference>
<proteinExistence type="inferred from homology"/>
<name>A0A316G0S0_9GAMM</name>
<dbReference type="CDD" id="cd06779">
    <property type="entry name" value="cpPDZ_Deg_HtrA-like"/>
    <property type="match status" value="1"/>
</dbReference>
<dbReference type="InterPro" id="IPR001478">
    <property type="entry name" value="PDZ"/>
</dbReference>
<dbReference type="SUPFAM" id="SSF50156">
    <property type="entry name" value="PDZ domain-like"/>
    <property type="match status" value="1"/>
</dbReference>
<dbReference type="Pfam" id="PF13180">
    <property type="entry name" value="PDZ_2"/>
    <property type="match status" value="1"/>
</dbReference>
<dbReference type="GO" id="GO:0004252">
    <property type="term" value="F:serine-type endopeptidase activity"/>
    <property type="evidence" value="ECO:0007669"/>
    <property type="project" value="InterPro"/>
</dbReference>
<sequence>MALLYLLLWSNSQASVDLRQWLAGRLLLQSPASTVQSEPVKTETPASFADAISRSAPAVVSIQTVSKGTLSKNPNPTSVEDRYLVNVGVNIGSGVIIDSRGYVVTNYHVIHEAESIKVQLSDGRQKIATVIGSDPMTDLSLLHIDLENLPTALSNSEREVRAGDVVFAIGNPYGQFDQTVTMGIISATRSTRSDLPIYQIDAAIHPGNSGGALVNAHGELIGITTQQLAAKNQGAAQTGISFTIPFPVVQDIVKDLMDDGKVSRGWLGFSANPVNQRGHKLLAPDHIQHGQGFAITEVNPEGPADQAGLQYGDFVTHINGELISSFKQVYNITSESKPGDTVEFKFYREKQLMTVSLTVGEAPVSL</sequence>
<dbReference type="Pfam" id="PF13365">
    <property type="entry name" value="Trypsin_2"/>
    <property type="match status" value="1"/>
</dbReference>
<dbReference type="Gene3D" id="2.30.42.10">
    <property type="match status" value="1"/>
</dbReference>
<keyword evidence="4" id="KW-0720">Serine protease</keyword>
<gene>
    <name evidence="6" type="ORF">C8D97_101365</name>
</gene>
<evidence type="ECO:0000256" key="3">
    <source>
        <dbReference type="ARBA" id="ARBA00022801"/>
    </source>
</evidence>